<evidence type="ECO:0000313" key="1">
    <source>
        <dbReference type="EMBL" id="KAA6334700.1"/>
    </source>
</evidence>
<dbReference type="EMBL" id="SNRY01000969">
    <property type="protein sequence ID" value="KAA6334700.1"/>
    <property type="molecule type" value="Genomic_DNA"/>
</dbReference>
<gene>
    <name evidence="1" type="ORF">EZS27_017000</name>
</gene>
<dbReference type="Pfam" id="PF08843">
    <property type="entry name" value="AbiEii"/>
    <property type="match status" value="1"/>
</dbReference>
<reference evidence="1" key="1">
    <citation type="submission" date="2019-03" db="EMBL/GenBank/DDBJ databases">
        <title>Single cell metagenomics reveals metabolic interactions within the superorganism composed of flagellate Streblomastix strix and complex community of Bacteroidetes bacteria on its surface.</title>
        <authorList>
            <person name="Treitli S.C."/>
            <person name="Kolisko M."/>
            <person name="Husnik F."/>
            <person name="Keeling P."/>
            <person name="Hampl V."/>
        </authorList>
    </citation>
    <scope>NUCLEOTIDE SEQUENCE</scope>
    <source>
        <strain evidence="1">STM</strain>
    </source>
</reference>
<dbReference type="AlphaFoldDB" id="A0A5J4RNM5"/>
<accession>A0A5J4RNM5</accession>
<protein>
    <recommendedName>
        <fullName evidence="2">Nucleotidyl transferase AbiEii/AbiGii toxin family protein</fullName>
    </recommendedName>
</protein>
<name>A0A5J4RNM5_9ZZZZ</name>
<sequence length="282" mass="33428">MPNPIFSTMMSRYEIRTKDDDTNALHEVMQQTVLAGLYRGGFFNRAAFYGGTCLRIFYGLQRFSEDMDFSLLQTDESFRLETYFDAIIAEFQSLGREICITRREKRTQTSVESAFLKDNTKIYNLAFATEKNVKIKIEVDTQPPMGFLTEHKLLLLPFSFMVRCYTLPDLYAGKMHALLFRAWKNRVKGRDWYDFEWYIRNNIALNFKHLQQRVEEINSIKNEDFSYAIFQNRLKEKILKTDINVVKNDVRPFIKNSSEMDIWATDYFLQLVDMINFTNNKL</sequence>
<dbReference type="Gene3D" id="3.10.450.620">
    <property type="entry name" value="JHP933, nucleotidyltransferase-like core domain"/>
    <property type="match status" value="1"/>
</dbReference>
<organism evidence="1">
    <name type="scientific">termite gut metagenome</name>
    <dbReference type="NCBI Taxonomy" id="433724"/>
    <lineage>
        <taxon>unclassified sequences</taxon>
        <taxon>metagenomes</taxon>
        <taxon>organismal metagenomes</taxon>
    </lineage>
</organism>
<proteinExistence type="predicted"/>
<comment type="caution">
    <text evidence="1">The sequence shown here is derived from an EMBL/GenBank/DDBJ whole genome shotgun (WGS) entry which is preliminary data.</text>
</comment>
<evidence type="ECO:0008006" key="2">
    <source>
        <dbReference type="Google" id="ProtNLM"/>
    </source>
</evidence>
<dbReference type="InterPro" id="IPR014942">
    <property type="entry name" value="AbiEii"/>
</dbReference>